<dbReference type="KEGG" id="cbot:ATE48_04020"/>
<evidence type="ECO:0000313" key="2">
    <source>
        <dbReference type="Proteomes" id="UP000092498"/>
    </source>
</evidence>
<evidence type="ECO:0000313" key="1">
    <source>
        <dbReference type="EMBL" id="ANP45141.1"/>
    </source>
</evidence>
<reference evidence="1 2" key="1">
    <citation type="submission" date="2015-11" db="EMBL/GenBank/DDBJ databases">
        <title>Whole-Genome Sequence of Candidatus Oderbacter manganicum from the National Park Lower Oder Valley, Germany.</title>
        <authorList>
            <person name="Braun B."/>
            <person name="Liere K."/>
            <person name="Szewzyk U."/>
        </authorList>
    </citation>
    <scope>NUCLEOTIDE SEQUENCE [LARGE SCALE GENOMIC DNA]</scope>
    <source>
        <strain evidence="1 2">OTSz_A_272</strain>
    </source>
</reference>
<protein>
    <submittedName>
        <fullName evidence="1">Uncharacterized protein</fullName>
    </submittedName>
</protein>
<name>A0A1B1AF26_9PROT</name>
<organism evidence="1 2">
    <name type="scientific">Candidatus Viadribacter manganicus</name>
    <dbReference type="NCBI Taxonomy" id="1759059"/>
    <lineage>
        <taxon>Bacteria</taxon>
        <taxon>Pseudomonadati</taxon>
        <taxon>Pseudomonadota</taxon>
        <taxon>Alphaproteobacteria</taxon>
        <taxon>Hyphomonadales</taxon>
        <taxon>Hyphomonadaceae</taxon>
        <taxon>Candidatus Viadribacter</taxon>
    </lineage>
</organism>
<dbReference type="RefSeq" id="WP_066768050.1">
    <property type="nucleotide sequence ID" value="NZ_CP013244.1"/>
</dbReference>
<dbReference type="Proteomes" id="UP000092498">
    <property type="component" value="Chromosome"/>
</dbReference>
<proteinExistence type="predicted"/>
<dbReference type="AlphaFoldDB" id="A0A1B1AF26"/>
<keyword evidence="2" id="KW-1185">Reference proteome</keyword>
<accession>A0A1B1AF26</accession>
<dbReference type="EMBL" id="CP013244">
    <property type="protein sequence ID" value="ANP45141.1"/>
    <property type="molecule type" value="Genomic_DNA"/>
</dbReference>
<gene>
    <name evidence="1" type="ORF">ATE48_04020</name>
</gene>
<dbReference type="InParanoid" id="A0A1B1AF26"/>
<dbReference type="STRING" id="1759059.ATE48_04020"/>
<sequence>MVAALWIALSLTLARGKLFEAARTSDACAPDIFISYKREERPRVEAIAEALRALKSTSGSTRG</sequence>